<dbReference type="GO" id="GO:0005634">
    <property type="term" value="C:nucleus"/>
    <property type="evidence" value="ECO:0007669"/>
    <property type="project" value="TreeGrafter"/>
</dbReference>
<gene>
    <name evidence="7" type="ORF">NQ318_004266</name>
</gene>
<evidence type="ECO:0000256" key="2">
    <source>
        <dbReference type="ARBA" id="ARBA00022723"/>
    </source>
</evidence>
<comment type="caution">
    <text evidence="7">The sequence shown here is derived from an EMBL/GenBank/DDBJ whole genome shotgun (WGS) entry which is preliminary data.</text>
</comment>
<keyword evidence="3" id="KW-0862">Zinc</keyword>
<dbReference type="GO" id="GO:0003714">
    <property type="term" value="F:transcription corepressor activity"/>
    <property type="evidence" value="ECO:0007669"/>
    <property type="project" value="TreeGrafter"/>
</dbReference>
<evidence type="ECO:0000313" key="8">
    <source>
        <dbReference type="Proteomes" id="UP001162162"/>
    </source>
</evidence>
<accession>A0AAV8XPY6</accession>
<dbReference type="InterPro" id="IPR026590">
    <property type="entry name" value="Ssirtuin_cat_dom"/>
</dbReference>
<dbReference type="PROSITE" id="PS50305">
    <property type="entry name" value="SIRTUIN"/>
    <property type="match status" value="1"/>
</dbReference>
<evidence type="ECO:0000256" key="1">
    <source>
        <dbReference type="ARBA" id="ARBA00012928"/>
    </source>
</evidence>
<dbReference type="EC" id="2.3.1.286" evidence="1"/>
<sequence>MSDYHSSLADLNICLGTTLQIVPSGNLPLRGKKYGGKLVIVNLQPTKHDKKADLIINSYVDDVISNVMKKLDLEIPEYSPHIDPTKNQLPDFGVEWNISKNDIKEVKKRYDKICKDCKKRKCEENLLKSRKRAVKKWDVDEKVIKGDVIKNELKQETFTAQFVDLTEDSDDIFLE</sequence>
<dbReference type="GO" id="GO:0070403">
    <property type="term" value="F:NAD+ binding"/>
    <property type="evidence" value="ECO:0007669"/>
    <property type="project" value="TreeGrafter"/>
</dbReference>
<dbReference type="GO" id="GO:0000122">
    <property type="term" value="P:negative regulation of transcription by RNA polymerase II"/>
    <property type="evidence" value="ECO:0007669"/>
    <property type="project" value="TreeGrafter"/>
</dbReference>
<dbReference type="GO" id="GO:0046872">
    <property type="term" value="F:metal ion binding"/>
    <property type="evidence" value="ECO:0007669"/>
    <property type="project" value="UniProtKB-KW"/>
</dbReference>
<evidence type="ECO:0000259" key="6">
    <source>
        <dbReference type="PROSITE" id="PS50305"/>
    </source>
</evidence>
<dbReference type="EMBL" id="JAPWTK010000386">
    <property type="protein sequence ID" value="KAJ8941146.1"/>
    <property type="molecule type" value="Genomic_DNA"/>
</dbReference>
<keyword evidence="8" id="KW-1185">Reference proteome</keyword>
<dbReference type="InterPro" id="IPR029035">
    <property type="entry name" value="DHS-like_NAD/FAD-binding_dom"/>
</dbReference>
<evidence type="ECO:0000313" key="7">
    <source>
        <dbReference type="EMBL" id="KAJ8941146.1"/>
    </source>
</evidence>
<evidence type="ECO:0000256" key="5">
    <source>
        <dbReference type="PROSITE-ProRule" id="PRU00236"/>
    </source>
</evidence>
<keyword evidence="2" id="KW-0479">Metal-binding</keyword>
<evidence type="ECO:0000256" key="4">
    <source>
        <dbReference type="ARBA" id="ARBA00023027"/>
    </source>
</evidence>
<dbReference type="InterPro" id="IPR050134">
    <property type="entry name" value="NAD-dep_sirtuin_deacylases"/>
</dbReference>
<dbReference type="SUPFAM" id="SSF52467">
    <property type="entry name" value="DHS-like NAD/FAD-binding domain"/>
    <property type="match status" value="1"/>
</dbReference>
<keyword evidence="4" id="KW-0520">NAD</keyword>
<name>A0AAV8XPY6_9CUCU</name>
<reference evidence="7" key="1">
    <citation type="journal article" date="2023" name="Insect Mol. Biol.">
        <title>Genome sequencing provides insights into the evolution of gene families encoding plant cell wall-degrading enzymes in longhorned beetles.</title>
        <authorList>
            <person name="Shin N.R."/>
            <person name="Okamura Y."/>
            <person name="Kirsch R."/>
            <person name="Pauchet Y."/>
        </authorList>
    </citation>
    <scope>NUCLEOTIDE SEQUENCE</scope>
    <source>
        <strain evidence="7">AMC_N1</strain>
    </source>
</reference>
<dbReference type="Proteomes" id="UP001162162">
    <property type="component" value="Unassembled WGS sequence"/>
</dbReference>
<comment type="caution">
    <text evidence="5">Lacks conserved residue(s) required for the propagation of feature annotation.</text>
</comment>
<dbReference type="PANTHER" id="PTHR11085:SF12">
    <property type="entry name" value="NAD-DEPENDENT PROTEIN DEACYLASE SIRTUIN-6"/>
    <property type="match status" value="1"/>
</dbReference>
<dbReference type="Gene3D" id="3.40.50.1220">
    <property type="entry name" value="TPP-binding domain"/>
    <property type="match status" value="1"/>
</dbReference>
<evidence type="ECO:0000256" key="3">
    <source>
        <dbReference type="ARBA" id="ARBA00022833"/>
    </source>
</evidence>
<dbReference type="PANTHER" id="PTHR11085">
    <property type="entry name" value="NAD-DEPENDENT PROTEIN DEACYLASE SIRTUIN-5, MITOCHONDRIAL-RELATED"/>
    <property type="match status" value="1"/>
</dbReference>
<feature type="domain" description="Deacetylase sirtuin-type" evidence="6">
    <location>
        <begin position="1"/>
        <end position="74"/>
    </location>
</feature>
<proteinExistence type="predicted"/>
<organism evidence="7 8">
    <name type="scientific">Aromia moschata</name>
    <dbReference type="NCBI Taxonomy" id="1265417"/>
    <lineage>
        <taxon>Eukaryota</taxon>
        <taxon>Metazoa</taxon>
        <taxon>Ecdysozoa</taxon>
        <taxon>Arthropoda</taxon>
        <taxon>Hexapoda</taxon>
        <taxon>Insecta</taxon>
        <taxon>Pterygota</taxon>
        <taxon>Neoptera</taxon>
        <taxon>Endopterygota</taxon>
        <taxon>Coleoptera</taxon>
        <taxon>Polyphaga</taxon>
        <taxon>Cucujiformia</taxon>
        <taxon>Chrysomeloidea</taxon>
        <taxon>Cerambycidae</taxon>
        <taxon>Cerambycinae</taxon>
        <taxon>Callichromatini</taxon>
        <taxon>Aromia</taxon>
    </lineage>
</organism>
<dbReference type="AlphaFoldDB" id="A0AAV8XPY6"/>
<dbReference type="GO" id="GO:0046969">
    <property type="term" value="F:histone H3K9 deacetylase activity, NAD-dependent"/>
    <property type="evidence" value="ECO:0007669"/>
    <property type="project" value="TreeGrafter"/>
</dbReference>
<protein>
    <recommendedName>
        <fullName evidence="1">protein acetyllysine N-acetyltransferase</fullName>
        <ecNumber evidence="1">2.3.1.286</ecNumber>
    </recommendedName>
</protein>